<organism evidence="2 3">
    <name type="scientific">Ophiocordyceps polyrhachis-furcata BCC 54312</name>
    <dbReference type="NCBI Taxonomy" id="1330021"/>
    <lineage>
        <taxon>Eukaryota</taxon>
        <taxon>Fungi</taxon>
        <taxon>Dikarya</taxon>
        <taxon>Ascomycota</taxon>
        <taxon>Pezizomycotina</taxon>
        <taxon>Sordariomycetes</taxon>
        <taxon>Hypocreomycetidae</taxon>
        <taxon>Hypocreales</taxon>
        <taxon>Ophiocordycipitaceae</taxon>
        <taxon>Ophiocordyceps</taxon>
    </lineage>
</organism>
<dbReference type="AlphaFoldDB" id="A0A367LIT3"/>
<evidence type="ECO:0000313" key="2">
    <source>
        <dbReference type="EMBL" id="RCI14287.1"/>
    </source>
</evidence>
<dbReference type="EMBL" id="LKCN02000004">
    <property type="protein sequence ID" value="RCI14287.1"/>
    <property type="molecule type" value="Genomic_DNA"/>
</dbReference>
<dbReference type="OrthoDB" id="5208775at2759"/>
<keyword evidence="3" id="KW-1185">Reference proteome</keyword>
<reference evidence="2 3" key="1">
    <citation type="journal article" date="2015" name="BMC Genomics">
        <title>Insights from the genome of Ophiocordyceps polyrhachis-furcata to pathogenicity and host specificity in insect fungi.</title>
        <authorList>
            <person name="Wichadakul D."/>
            <person name="Kobmoo N."/>
            <person name="Ingsriswang S."/>
            <person name="Tangphatsornruang S."/>
            <person name="Chantasingh D."/>
            <person name="Luangsa-ard J.J."/>
            <person name="Eurwilaichitr L."/>
        </authorList>
    </citation>
    <scope>NUCLEOTIDE SEQUENCE [LARGE SCALE GENOMIC DNA]</scope>
    <source>
        <strain evidence="2 3">BCC 54312</strain>
    </source>
</reference>
<dbReference type="InterPro" id="IPR013087">
    <property type="entry name" value="Znf_C2H2_type"/>
</dbReference>
<feature type="domain" description="C2H2-type" evidence="1">
    <location>
        <begin position="59"/>
        <end position="82"/>
    </location>
</feature>
<dbReference type="Proteomes" id="UP000253664">
    <property type="component" value="Unassembled WGS sequence"/>
</dbReference>
<name>A0A367LIT3_9HYPO</name>
<sequence>MVRRLLSKYSRRDIDRLLEEENYACGFCAEIGITKTCTRRNDLRRHIDQFHNTNAIWLCQHPGCRMAFDWQTAYQLHLRNEHGGSQMRMEEAKVTLCPQTVFACGYRGCHHLVEASSDAGASAAWRAYTAHLIKHCDEGRGAAGWDYSHRMRNLLGQPRVAGAWKAVLSSAAAASAAASAADADADADADAAAAGDGERPGLLRWDPGPSRTLRKLLETRHLDPLPRLHEMRQADLGAVRSVMPFRTVPVSDGFVHALVSFRHRPLESETSDDCRWDDVYGPAVTGSYYDVATAAGPVMTPGHHHAALLGAYGPPSSS</sequence>
<gene>
    <name evidence="2" type="ORF">L249_5939</name>
</gene>
<dbReference type="SMART" id="SM00355">
    <property type="entry name" value="ZnF_C2H2"/>
    <property type="match status" value="3"/>
</dbReference>
<dbReference type="PROSITE" id="PS00028">
    <property type="entry name" value="ZINC_FINGER_C2H2_1"/>
    <property type="match status" value="1"/>
</dbReference>
<evidence type="ECO:0000313" key="3">
    <source>
        <dbReference type="Proteomes" id="UP000253664"/>
    </source>
</evidence>
<protein>
    <recommendedName>
        <fullName evidence="1">C2H2-type domain-containing protein</fullName>
    </recommendedName>
</protein>
<accession>A0A367LIT3</accession>
<proteinExistence type="predicted"/>
<evidence type="ECO:0000259" key="1">
    <source>
        <dbReference type="PROSITE" id="PS00028"/>
    </source>
</evidence>
<dbReference type="Gene3D" id="3.30.160.60">
    <property type="entry name" value="Classic Zinc Finger"/>
    <property type="match status" value="1"/>
</dbReference>
<comment type="caution">
    <text evidence="2">The sequence shown here is derived from an EMBL/GenBank/DDBJ whole genome shotgun (WGS) entry which is preliminary data.</text>
</comment>